<dbReference type="RefSeq" id="YP_010160561.1">
    <property type="nucleotide sequence ID" value="NC_057300.1"/>
</dbReference>
<evidence type="ECO:0000256" key="1">
    <source>
        <dbReference type="ARBA" id="ARBA00004173"/>
    </source>
</evidence>
<accession>A0A890JH61</accession>
<proteinExistence type="inferred from homology"/>
<gene>
    <name evidence="7" type="primary">rps3</name>
</gene>
<keyword evidence="3 7" id="KW-0689">Ribosomal protein</keyword>
<evidence type="ECO:0000313" key="7">
    <source>
        <dbReference type="EMBL" id="QRH17747.1"/>
    </source>
</evidence>
<name>A0A890JH61_GYMJU</name>
<evidence type="ECO:0000256" key="5">
    <source>
        <dbReference type="ARBA" id="ARBA00023274"/>
    </source>
</evidence>
<evidence type="ECO:0000256" key="2">
    <source>
        <dbReference type="ARBA" id="ARBA00010761"/>
    </source>
</evidence>
<dbReference type="GO" id="GO:0005739">
    <property type="term" value="C:mitochondrion"/>
    <property type="evidence" value="ECO:0007669"/>
    <property type="project" value="UniProtKB-SubCell"/>
</dbReference>
<dbReference type="GeneID" id="67167151"/>
<dbReference type="GO" id="GO:1990904">
    <property type="term" value="C:ribonucleoprotein complex"/>
    <property type="evidence" value="ECO:0007669"/>
    <property type="project" value="UniProtKB-KW"/>
</dbReference>
<dbReference type="GO" id="GO:0003735">
    <property type="term" value="F:structural constituent of ribosome"/>
    <property type="evidence" value="ECO:0007669"/>
    <property type="project" value="InterPro"/>
</dbReference>
<comment type="similarity">
    <text evidence="2">Belongs to the universal ribosomal protein uS3 family.</text>
</comment>
<dbReference type="AlphaFoldDB" id="A0A890JH61"/>
<organism evidence="7">
    <name type="scientific">Gymnopilus junonius</name>
    <name type="common">Spectacular rustgill mushroom</name>
    <name type="synonym">Gymnopilus spectabilis subsp. junonius</name>
    <dbReference type="NCBI Taxonomy" id="109634"/>
    <lineage>
        <taxon>Eukaryota</taxon>
        <taxon>Fungi</taxon>
        <taxon>Dikarya</taxon>
        <taxon>Basidiomycota</taxon>
        <taxon>Agaricomycotina</taxon>
        <taxon>Agaricomycetes</taxon>
        <taxon>Agaricomycetidae</taxon>
        <taxon>Agaricales</taxon>
        <taxon>Agaricineae</taxon>
        <taxon>Hymenogastraceae</taxon>
        <taxon>Gymnopilus</taxon>
    </lineage>
</organism>
<geneLocation type="mitochondrion" evidence="7"/>
<evidence type="ECO:0000256" key="4">
    <source>
        <dbReference type="ARBA" id="ARBA00023128"/>
    </source>
</evidence>
<dbReference type="EMBL" id="MW238478">
    <property type="protein sequence ID" value="QRH17747.1"/>
    <property type="molecule type" value="Genomic_DNA"/>
</dbReference>
<dbReference type="Pfam" id="PF05316">
    <property type="entry name" value="VAR1"/>
    <property type="match status" value="1"/>
</dbReference>
<comment type="subcellular location">
    <subcellularLocation>
        <location evidence="1">Mitochondrion</location>
    </subcellularLocation>
</comment>
<keyword evidence="5" id="KW-0687">Ribonucleoprotein</keyword>
<keyword evidence="4 7" id="KW-0496">Mitochondrion</keyword>
<sequence>MVSPKNFSFYNSREEVDLTSLNQISTSSSPQLNTCPVREALRRNTNVSQKSSTLFVSTIGAKARYKLNRNKNTTLYQYLNTINKSALSCKASNGLNYTPNLFKKYGILLEYNKIINYSFLKNNPALQNNSMDLAPKELPPSEAGKILLNCLRRRQLPSLPLSYGPLGKVGSASREIPMEGGELYKLLLFYFKSIYCLISKPVISITPDKVKIQLFYYLTIPKKRIIKLFAIHYLNSFKNKWINLNKNKNKNKLRFKFNKSNFFSLTSLPTVATKSGKFLFNPAVFTLDKGKFNKVRLPYINGKARKTISRFKSKPNKIRSIIFYLIKYNISKVFSKKFKLICNILSNKFNKPVELELTRLHNPYLDSNILANLLALIIKNKKKKPKKAIDKIYNKNKVKNLNDPNLLSLNNKPAFVSGLNFYINGRTMGEAIIPRMTTKRFEKGASATGKVNFLDKSTITKKNKKGAYTIKVISAQNFF</sequence>
<dbReference type="GO" id="GO:0005840">
    <property type="term" value="C:ribosome"/>
    <property type="evidence" value="ECO:0007669"/>
    <property type="project" value="UniProtKB-KW"/>
</dbReference>
<protein>
    <recommendedName>
        <fullName evidence="6">Small ribosomal subunit protein uS3m</fullName>
    </recommendedName>
</protein>
<dbReference type="InterPro" id="IPR007980">
    <property type="entry name" value="Ribosomal_uS3m_fun"/>
</dbReference>
<evidence type="ECO:0000256" key="6">
    <source>
        <dbReference type="ARBA" id="ARBA00035157"/>
    </source>
</evidence>
<reference evidence="7" key="1">
    <citation type="submission" date="2020-11" db="EMBL/GenBank/DDBJ databases">
        <title>The complete mitochondrial genome sequence of Gymnopilus junonius (Agaricales, Basidiomycota).</title>
        <authorList>
            <person name="Cho S.-E."/>
            <person name="Jo J.W."/>
            <person name="Kwag Y.-N."/>
            <person name="Lee H."/>
            <person name="Chung J.-W."/>
            <person name="Oh S.H."/>
            <person name="Kim C.S."/>
        </authorList>
    </citation>
    <scope>NUCLEOTIDE SEQUENCE</scope>
    <source>
        <strain evidence="7">KA18-0872C</strain>
    </source>
</reference>
<evidence type="ECO:0000256" key="3">
    <source>
        <dbReference type="ARBA" id="ARBA00022980"/>
    </source>
</evidence>
<dbReference type="GO" id="GO:0006412">
    <property type="term" value="P:translation"/>
    <property type="evidence" value="ECO:0007669"/>
    <property type="project" value="InterPro"/>
</dbReference>